<comment type="caution">
    <text evidence="1">The sequence shown here is derived from an EMBL/GenBank/DDBJ whole genome shotgun (WGS) entry which is preliminary data.</text>
</comment>
<evidence type="ECO:0000313" key="1">
    <source>
        <dbReference type="EMBL" id="KKN24903.1"/>
    </source>
</evidence>
<gene>
    <name evidence="1" type="ORF">LCGC14_0890210</name>
</gene>
<protein>
    <submittedName>
        <fullName evidence="1">Uncharacterized protein</fullName>
    </submittedName>
</protein>
<organism evidence="1">
    <name type="scientific">marine sediment metagenome</name>
    <dbReference type="NCBI Taxonomy" id="412755"/>
    <lineage>
        <taxon>unclassified sequences</taxon>
        <taxon>metagenomes</taxon>
        <taxon>ecological metagenomes</taxon>
    </lineage>
</organism>
<sequence>MRAIEKLIEREQEDFGRALFDTVTKEYIDQQNITPPHYDETLPLNMNIVSDSSGLMTVDVQSSELQWNGASEVQWTGGTAGNIDFIAGTDGEITFITDDLSIKLTEIVALKGEIDQLRGQVLTLLGEKFDREVLPNAAPITVNPDFDRARSLVIL</sequence>
<accession>A0A0F9S6G7</accession>
<name>A0A0F9S6G7_9ZZZZ</name>
<proteinExistence type="predicted"/>
<dbReference type="AlphaFoldDB" id="A0A0F9S6G7"/>
<dbReference type="EMBL" id="LAZR01002847">
    <property type="protein sequence ID" value="KKN24903.1"/>
    <property type="molecule type" value="Genomic_DNA"/>
</dbReference>
<reference evidence="1" key="1">
    <citation type="journal article" date="2015" name="Nature">
        <title>Complex archaea that bridge the gap between prokaryotes and eukaryotes.</title>
        <authorList>
            <person name="Spang A."/>
            <person name="Saw J.H."/>
            <person name="Jorgensen S.L."/>
            <person name="Zaremba-Niedzwiedzka K."/>
            <person name="Martijn J."/>
            <person name="Lind A.E."/>
            <person name="van Eijk R."/>
            <person name="Schleper C."/>
            <person name="Guy L."/>
            <person name="Ettema T.J."/>
        </authorList>
    </citation>
    <scope>NUCLEOTIDE SEQUENCE</scope>
</reference>